<organism evidence="1 2">
    <name type="scientific">Rhizobium lentis</name>
    <dbReference type="NCBI Taxonomy" id="1138194"/>
    <lineage>
        <taxon>Bacteria</taxon>
        <taxon>Pseudomonadati</taxon>
        <taxon>Pseudomonadota</taxon>
        <taxon>Alphaproteobacteria</taxon>
        <taxon>Hyphomicrobiales</taxon>
        <taxon>Rhizobiaceae</taxon>
        <taxon>Rhizobium/Agrobacterium group</taxon>
        <taxon>Rhizobium</taxon>
    </lineage>
</organism>
<reference evidence="1 2" key="1">
    <citation type="submission" date="2020-08" db="EMBL/GenBank/DDBJ databases">
        <title>Genomic Encyclopedia of Type Strains, Phase IV (KMG-V): Genome sequencing to study the core and pangenomes of soil and plant-associated prokaryotes.</title>
        <authorList>
            <person name="Whitman W."/>
        </authorList>
    </citation>
    <scope>NUCLEOTIDE SEQUENCE [LARGE SCALE GENOMIC DNA]</scope>
    <source>
        <strain evidence="1 2">SEMIA 4034</strain>
    </source>
</reference>
<proteinExistence type="predicted"/>
<comment type="caution">
    <text evidence="1">The sequence shown here is derived from an EMBL/GenBank/DDBJ whole genome shotgun (WGS) entry which is preliminary data.</text>
</comment>
<dbReference type="Proteomes" id="UP000528824">
    <property type="component" value="Unassembled WGS sequence"/>
</dbReference>
<gene>
    <name evidence="1" type="ORF">GGI59_002519</name>
</gene>
<evidence type="ECO:0000313" key="2">
    <source>
        <dbReference type="Proteomes" id="UP000528824"/>
    </source>
</evidence>
<dbReference type="AlphaFoldDB" id="A0A7W8UMT3"/>
<dbReference type="EMBL" id="JACHBC010000004">
    <property type="protein sequence ID" value="MBB5560857.1"/>
    <property type="molecule type" value="Genomic_DNA"/>
</dbReference>
<dbReference type="RefSeq" id="WP_183915733.1">
    <property type="nucleotide sequence ID" value="NZ_JACHBB010000004.1"/>
</dbReference>
<name>A0A7W8UMT3_9HYPH</name>
<protein>
    <submittedName>
        <fullName evidence="1">Uncharacterized protein</fullName>
    </submittedName>
</protein>
<keyword evidence="2" id="KW-1185">Reference proteome</keyword>
<evidence type="ECO:0000313" key="1">
    <source>
        <dbReference type="EMBL" id="MBB5560857.1"/>
    </source>
</evidence>
<sequence>MRHTPVDAVYHRLYTAAQQREWEQVVFISTVDFSQIADGASKTIRACWGFGISVPSITCRSRAYSGNFEVD</sequence>
<accession>A0A7W8UMT3</accession>